<comment type="function">
    <text evidence="3">Flagellin is the subunit protein which polymerizes to form the filaments of bacterial flagella.</text>
</comment>
<evidence type="ECO:0000256" key="3">
    <source>
        <dbReference type="RuleBase" id="RU362073"/>
    </source>
</evidence>
<evidence type="ECO:0000259" key="4">
    <source>
        <dbReference type="Pfam" id="PF00669"/>
    </source>
</evidence>
<dbReference type="PRINTS" id="PR00207">
    <property type="entry name" value="FLAGELLIN"/>
</dbReference>
<dbReference type="Gene3D" id="1.20.1330.10">
    <property type="entry name" value="f41 fragment of flagellin, N-terminal domain"/>
    <property type="match status" value="1"/>
</dbReference>
<reference evidence="6 7" key="1">
    <citation type="submission" date="2023-06" db="EMBL/GenBank/DDBJ databases">
        <title>Pelomonas sp. PFR6 16S ribosomal RNA gene Genome sequencing and assembly.</title>
        <authorList>
            <person name="Woo H."/>
        </authorList>
    </citation>
    <scope>NUCLEOTIDE SEQUENCE [LARGE SCALE GENOMIC DNA]</scope>
    <source>
        <strain evidence="6 7">PFR6</strain>
    </source>
</reference>
<dbReference type="PANTHER" id="PTHR42792:SF2">
    <property type="entry name" value="FLAGELLIN"/>
    <property type="match status" value="1"/>
</dbReference>
<dbReference type="EMBL" id="JAUHHC010000004">
    <property type="protein sequence ID" value="MDN3921593.1"/>
    <property type="molecule type" value="Genomic_DNA"/>
</dbReference>
<evidence type="ECO:0000313" key="6">
    <source>
        <dbReference type="EMBL" id="MDN3921593.1"/>
    </source>
</evidence>
<gene>
    <name evidence="6" type="ORF">QWJ38_14965</name>
</gene>
<feature type="domain" description="Flagellin C-terminal" evidence="5">
    <location>
        <begin position="216"/>
        <end position="300"/>
    </location>
</feature>
<dbReference type="InterPro" id="IPR001492">
    <property type="entry name" value="Flagellin"/>
</dbReference>
<dbReference type="Pfam" id="PF00700">
    <property type="entry name" value="Flagellin_C"/>
    <property type="match status" value="1"/>
</dbReference>
<evidence type="ECO:0000313" key="7">
    <source>
        <dbReference type="Proteomes" id="UP001228044"/>
    </source>
</evidence>
<sequence>MLSLHTNAAALSAQNSLGASQRALSTSMARLSTGLRVNSAMDDAAGLQIATRLDAQTRGQAVAQRNTQNGISMMQTAEGAFNEVTDILLRMKDLATEGANGTSTAADKTAMQAEFDALGRELKNIVDNTSFGGQKLFATGSTAAVVTGSTNMLASGTGVSFQIGSTASESMSVNVSTDLAALTSDAGTLGAVSATYKTTATAASVGTEVGVAATITNLNTALDSVGKVRSALGAASNRLDHVYNNLQNMSTNVAQARGRIMDVDYATETSKMTTKQMLMQAGSSMLKQSNSMSGLVMSLLQ</sequence>
<name>A0ABT8DTZ5_9BURK</name>
<keyword evidence="6" id="KW-0969">Cilium</keyword>
<dbReference type="SUPFAM" id="SSF64518">
    <property type="entry name" value="Phase 1 flagellin"/>
    <property type="match status" value="1"/>
</dbReference>
<accession>A0ABT8DTZ5</accession>
<evidence type="ECO:0000259" key="5">
    <source>
        <dbReference type="Pfam" id="PF00700"/>
    </source>
</evidence>
<keyword evidence="6" id="KW-0966">Cell projection</keyword>
<dbReference type="InterPro" id="IPR001029">
    <property type="entry name" value="Flagellin_N"/>
</dbReference>
<comment type="caution">
    <text evidence="6">The sequence shown here is derived from an EMBL/GenBank/DDBJ whole genome shotgun (WGS) entry which is preliminary data.</text>
</comment>
<evidence type="ECO:0000256" key="1">
    <source>
        <dbReference type="ARBA" id="ARBA00005709"/>
    </source>
</evidence>
<keyword evidence="3" id="KW-0964">Secreted</keyword>
<comment type="subcellular location">
    <subcellularLocation>
        <location evidence="3">Secreted</location>
    </subcellularLocation>
    <subcellularLocation>
        <location evidence="3">Bacterial flagellum</location>
    </subcellularLocation>
</comment>
<evidence type="ECO:0000256" key="2">
    <source>
        <dbReference type="ARBA" id="ARBA00023143"/>
    </source>
</evidence>
<keyword evidence="2 3" id="KW-0975">Bacterial flagellum</keyword>
<keyword evidence="7" id="KW-1185">Reference proteome</keyword>
<dbReference type="Pfam" id="PF00669">
    <property type="entry name" value="Flagellin_N"/>
    <property type="match status" value="1"/>
</dbReference>
<dbReference type="InterPro" id="IPR046358">
    <property type="entry name" value="Flagellin_C"/>
</dbReference>
<organism evidence="6 7">
    <name type="scientific">Roseateles violae</name>
    <dbReference type="NCBI Taxonomy" id="3058042"/>
    <lineage>
        <taxon>Bacteria</taxon>
        <taxon>Pseudomonadati</taxon>
        <taxon>Pseudomonadota</taxon>
        <taxon>Betaproteobacteria</taxon>
        <taxon>Burkholderiales</taxon>
        <taxon>Sphaerotilaceae</taxon>
        <taxon>Roseateles</taxon>
    </lineage>
</organism>
<protein>
    <recommendedName>
        <fullName evidence="3">Flagellin</fullName>
    </recommendedName>
</protein>
<comment type="similarity">
    <text evidence="1 3">Belongs to the bacterial flagellin family.</text>
</comment>
<dbReference type="Proteomes" id="UP001228044">
    <property type="component" value="Unassembled WGS sequence"/>
</dbReference>
<feature type="domain" description="Flagellin N-terminal" evidence="4">
    <location>
        <begin position="6"/>
        <end position="139"/>
    </location>
</feature>
<dbReference type="PANTHER" id="PTHR42792">
    <property type="entry name" value="FLAGELLIN"/>
    <property type="match status" value="1"/>
</dbReference>
<dbReference type="RefSeq" id="WP_290359913.1">
    <property type="nucleotide sequence ID" value="NZ_JAUHHC010000004.1"/>
</dbReference>
<proteinExistence type="inferred from homology"/>
<keyword evidence="6" id="KW-0282">Flagellum</keyword>